<accession>A0ABM7NQR0</accession>
<organism evidence="1 2">
    <name type="scientific">Cotonvirus japonicus</name>
    <dbReference type="NCBI Taxonomy" id="2811091"/>
    <lineage>
        <taxon>Viruses</taxon>
        <taxon>Varidnaviria</taxon>
        <taxon>Bamfordvirae</taxon>
        <taxon>Nucleocytoviricota</taxon>
        <taxon>Megaviricetes</taxon>
        <taxon>Imitervirales</taxon>
        <taxon>Mimiviridae</taxon>
        <taxon>Megamimivirinae</taxon>
        <taxon>Cotonvirus</taxon>
        <taxon>Cotonvirus japonicum</taxon>
    </lineage>
</organism>
<dbReference type="EMBL" id="AP024483">
    <property type="protein sequence ID" value="BCS82499.1"/>
    <property type="molecule type" value="Genomic_DNA"/>
</dbReference>
<evidence type="ECO:0000313" key="1">
    <source>
        <dbReference type="EMBL" id="BCS82499.1"/>
    </source>
</evidence>
<reference evidence="1 2" key="1">
    <citation type="submission" date="2021-02" db="EMBL/GenBank/DDBJ databases">
        <title>Cotonvirus japonicus, which uses Golgi apparatus of host cells for its virion factory, phylogenetically links tailed tupanvirus and icosahedral mimivirus.</title>
        <authorList>
            <person name="Takahashi H."/>
            <person name="Fukaya S."/>
            <person name="Song C."/>
            <person name="Murata K."/>
            <person name="Takemura M."/>
        </authorList>
    </citation>
    <scope>NUCLEOTIDE SEQUENCE [LARGE SCALE GENOMIC DNA]</scope>
</reference>
<name>A0ABM7NQR0_9VIRU</name>
<proteinExistence type="predicted"/>
<dbReference type="Proteomes" id="UP001321479">
    <property type="component" value="Segment"/>
</dbReference>
<dbReference type="RefSeq" id="YP_010841107.1">
    <property type="nucleotide sequence ID" value="NC_079139.1"/>
</dbReference>
<dbReference type="GeneID" id="80557704"/>
<keyword evidence="2" id="KW-1185">Reference proteome</keyword>
<evidence type="ECO:0000313" key="2">
    <source>
        <dbReference type="Proteomes" id="UP001321479"/>
    </source>
</evidence>
<sequence length="232" mass="26758">MESVLHLIDANICYISYFSKIPLYQQHSNRMVKQENSEKYKNIDNGNDYNLLFGHIVMSVGFISDFMEEFPIVCHYGIFKNPPYFFDPDGKYANLSMFLHGFTAKMALTYFNNKKYMINSPLESMVKIMTNKLNKNTINIGTNEDIKNIELLEEDEKILLKTYPPRIHINSMNIWSIAREGVDLKKYPDVLPQELIEYTTNIPNKSFNLGGETIGSFLVMVNLLALASVLNI</sequence>
<protein>
    <submittedName>
        <fullName evidence="1">Uncharacterized protein</fullName>
    </submittedName>
</protein>